<dbReference type="InterPro" id="IPR033305">
    <property type="entry name" value="Hydin-like"/>
</dbReference>
<dbReference type="Pfam" id="PF25249">
    <property type="entry name" value="Ig_CFAP65_7th"/>
    <property type="match status" value="1"/>
</dbReference>
<dbReference type="GO" id="GO:0003341">
    <property type="term" value="P:cilium movement"/>
    <property type="evidence" value="ECO:0007669"/>
    <property type="project" value="TreeGrafter"/>
</dbReference>
<keyword evidence="1" id="KW-0175">Coiled coil</keyword>
<dbReference type="AlphaFoldDB" id="A0A9P1CEX2"/>
<dbReference type="GO" id="GO:0005930">
    <property type="term" value="C:axoneme"/>
    <property type="evidence" value="ECO:0007669"/>
    <property type="project" value="TreeGrafter"/>
</dbReference>
<proteinExistence type="predicted"/>
<dbReference type="EMBL" id="CAMXCT020001451">
    <property type="protein sequence ID" value="CAL1143625.1"/>
    <property type="molecule type" value="Genomic_DNA"/>
</dbReference>
<feature type="non-terminal residue" evidence="4">
    <location>
        <position position="1"/>
    </location>
</feature>
<reference evidence="4" key="1">
    <citation type="submission" date="2022-10" db="EMBL/GenBank/DDBJ databases">
        <authorList>
            <person name="Chen Y."/>
            <person name="Dougan E. K."/>
            <person name="Chan C."/>
            <person name="Rhodes N."/>
            <person name="Thang M."/>
        </authorList>
    </citation>
    <scope>NUCLEOTIDE SEQUENCE</scope>
</reference>
<dbReference type="InterPro" id="IPR057470">
    <property type="entry name" value="Ig_CFAP65_7th"/>
</dbReference>
<feature type="compositionally biased region" description="Basic and acidic residues" evidence="2">
    <location>
        <begin position="890"/>
        <end position="899"/>
    </location>
</feature>
<protein>
    <submittedName>
        <fullName evidence="6">MSP domain-containing protein</fullName>
    </submittedName>
</protein>
<dbReference type="PANTHER" id="PTHR23053:SF0">
    <property type="entry name" value="HYDROCEPHALUS-INDUCING PROTEIN HOMOLOG"/>
    <property type="match status" value="1"/>
</dbReference>
<keyword evidence="7" id="KW-1185">Reference proteome</keyword>
<feature type="region of interest" description="Disordered" evidence="2">
    <location>
        <begin position="872"/>
        <end position="899"/>
    </location>
</feature>
<evidence type="ECO:0000259" key="3">
    <source>
        <dbReference type="Pfam" id="PF25249"/>
    </source>
</evidence>
<dbReference type="GO" id="GO:1904158">
    <property type="term" value="P:axonemal central apparatus assembly"/>
    <property type="evidence" value="ECO:0007669"/>
    <property type="project" value="TreeGrafter"/>
</dbReference>
<reference evidence="5" key="2">
    <citation type="submission" date="2024-04" db="EMBL/GenBank/DDBJ databases">
        <authorList>
            <person name="Chen Y."/>
            <person name="Shah S."/>
            <person name="Dougan E. K."/>
            <person name="Thang M."/>
            <person name="Chan C."/>
        </authorList>
    </citation>
    <scope>NUCLEOTIDE SEQUENCE [LARGE SCALE GENOMIC DNA]</scope>
</reference>
<dbReference type="EMBL" id="CAMXCT010001451">
    <property type="protein sequence ID" value="CAI3990250.1"/>
    <property type="molecule type" value="Genomic_DNA"/>
</dbReference>
<feature type="non-terminal residue" evidence="4">
    <location>
        <position position="1041"/>
    </location>
</feature>
<dbReference type="SUPFAM" id="SSF52540">
    <property type="entry name" value="P-loop containing nucleoside triphosphate hydrolases"/>
    <property type="match status" value="1"/>
</dbReference>
<feature type="domain" description="CFAP65 seventh Ig-like" evidence="3">
    <location>
        <begin position="339"/>
        <end position="414"/>
    </location>
</feature>
<dbReference type="Gene3D" id="2.60.40.10">
    <property type="entry name" value="Immunoglobulins"/>
    <property type="match status" value="1"/>
</dbReference>
<comment type="caution">
    <text evidence="4">The sequence shown here is derived from an EMBL/GenBank/DDBJ whole genome shotgun (WGS) entry which is preliminary data.</text>
</comment>
<feature type="compositionally biased region" description="Basic and acidic residues" evidence="2">
    <location>
        <begin position="928"/>
        <end position="945"/>
    </location>
</feature>
<gene>
    <name evidence="4" type="ORF">C1SCF055_LOCUS17251</name>
</gene>
<feature type="compositionally biased region" description="Low complexity" evidence="2">
    <location>
        <begin position="731"/>
        <end position="748"/>
    </location>
</feature>
<accession>A0A9P1CEX2</accession>
<feature type="region of interest" description="Disordered" evidence="2">
    <location>
        <begin position="928"/>
        <end position="975"/>
    </location>
</feature>
<evidence type="ECO:0000256" key="2">
    <source>
        <dbReference type="SAM" id="MobiDB-lite"/>
    </source>
</evidence>
<feature type="compositionally biased region" description="Low complexity" evidence="2">
    <location>
        <begin position="872"/>
        <end position="882"/>
    </location>
</feature>
<evidence type="ECO:0000313" key="4">
    <source>
        <dbReference type="EMBL" id="CAI3990250.1"/>
    </source>
</evidence>
<feature type="coiled-coil region" evidence="1">
    <location>
        <begin position="769"/>
        <end position="796"/>
    </location>
</feature>
<feature type="region of interest" description="Disordered" evidence="2">
    <location>
        <begin position="523"/>
        <end position="546"/>
    </location>
</feature>
<feature type="region of interest" description="Disordered" evidence="2">
    <location>
        <begin position="1016"/>
        <end position="1041"/>
    </location>
</feature>
<evidence type="ECO:0000313" key="5">
    <source>
        <dbReference type="EMBL" id="CAL1143625.1"/>
    </source>
</evidence>
<evidence type="ECO:0000256" key="1">
    <source>
        <dbReference type="SAM" id="Coils"/>
    </source>
</evidence>
<dbReference type="Gene3D" id="3.40.50.300">
    <property type="entry name" value="P-loop containing nucleotide triphosphate hydrolases"/>
    <property type="match status" value="1"/>
</dbReference>
<organism evidence="4">
    <name type="scientific">Cladocopium goreaui</name>
    <dbReference type="NCBI Taxonomy" id="2562237"/>
    <lineage>
        <taxon>Eukaryota</taxon>
        <taxon>Sar</taxon>
        <taxon>Alveolata</taxon>
        <taxon>Dinophyceae</taxon>
        <taxon>Suessiales</taxon>
        <taxon>Symbiodiniaceae</taxon>
        <taxon>Cladocopium</taxon>
    </lineage>
</organism>
<name>A0A9P1CEX2_9DINO</name>
<dbReference type="Proteomes" id="UP001152797">
    <property type="component" value="Unassembled WGS sequence"/>
</dbReference>
<dbReference type="InterPro" id="IPR027417">
    <property type="entry name" value="P-loop_NTPase"/>
</dbReference>
<dbReference type="PANTHER" id="PTHR23053">
    <property type="entry name" value="DLEC1 DELETED IN LUNG AND ESOPHAGEAL CANCER 1"/>
    <property type="match status" value="1"/>
</dbReference>
<dbReference type="InterPro" id="IPR013783">
    <property type="entry name" value="Ig-like_fold"/>
</dbReference>
<dbReference type="EMBL" id="CAMXCT030001451">
    <property type="protein sequence ID" value="CAL4777562.1"/>
    <property type="molecule type" value="Genomic_DNA"/>
</dbReference>
<feature type="compositionally biased region" description="Pro residues" evidence="2">
    <location>
        <begin position="1017"/>
        <end position="1029"/>
    </location>
</feature>
<sequence>VTVRFRAGIPDLVVETVLVEVAHFEATVLTVRGLGTFPGVVLDLPRKNEAEHKLQLDAAAKRLQMLPVVSSSASADERSEALDTQLFPSKPGSAVGFGRSKTASGVTDVVEPTLSARSQHPEVPAMEDMIQKRLATDEYPWVVISIDSRPTTTRPLRLGGQGVAMDFSQDFDLEFEVDRHYLCEVLLKSGGQTPAPSHRPPISPQRRKIGIDTSPVTAAYYVCDFGHIALGQMSTRKIVIHNCCSESVSLYLDKKLLRENGFLVEPDSIKPLAVGKNCMLQVSACRARDEAEGTLELEWNLPVRGGPNYKVQLLADFVLPDLVLSHESIDFGRLIVGRKKRVTIELQNTKAVPVEWAYVEPKDKYGRESVFDLVPATGILQPGERKLLTVSFAPIGAQTFSGILQIRMRDNQRRKSINVLGRGDVLRLEVRPSNSYQLGPVMPNSEGCSEEFWLVNPTDYPIEVFSTEFDQKYLAEERALADYDGWKQRGMAEVAVRQPGDGTWQEVATQVVQLRKQRIQEAQQAKEAAEAGDVTQPVPEDRDPAEVEKEAALQARADEELAALQAIVERPERQEMDSSLYPYRVKDGERVNAVLVGPPKSGMSSLARQMAKEDQRAILTMDDVIQWLKQGPDFLHDDWTARSIQRRLEGGRSLTVSEAAHVFKRRVELPDCNTGFILDGAFSSQLSPQEVLQVVLEAVPAEKVILITVDLPNTTETPPVEGVEDKEPQTAPEVDAHAPAAPAAPAPSAQGEALGQLYNALASGLKVHSQALRAQVPALEAVLKTAEANLAHAQAAEAAAALQATMDPAAEEEADVPPVDHQAALQEAKKAHFVAQRNLELLQAELESSESNQTWKPPEVEVDPETQAAIEAAKEAQQAAAKARAKSKPKPGDVPEEPEKPLADLAVEHVAKTYMDLQQLAVETFQRHNEHCRENEEERRREQERRRRQQKAAAQTAKEAQRRGPKGPPVEPIDLTASDYEPMMEDWHAPTEIQALAFCPLPFDEYAEPMREILPEPAIPTEPPLPPPSLVQSIVAPGDRP</sequence>
<evidence type="ECO:0000313" key="6">
    <source>
        <dbReference type="EMBL" id="CAL4777562.1"/>
    </source>
</evidence>
<evidence type="ECO:0000313" key="7">
    <source>
        <dbReference type="Proteomes" id="UP001152797"/>
    </source>
</evidence>
<feature type="region of interest" description="Disordered" evidence="2">
    <location>
        <begin position="715"/>
        <end position="748"/>
    </location>
</feature>
<dbReference type="OrthoDB" id="442692at2759"/>